<keyword evidence="11" id="KW-1185">Reference proteome</keyword>
<dbReference type="Gene3D" id="3.30.70.20">
    <property type="match status" value="2"/>
</dbReference>
<dbReference type="GO" id="GO:0019645">
    <property type="term" value="P:anaerobic electron transport chain"/>
    <property type="evidence" value="ECO:0007669"/>
    <property type="project" value="InterPro"/>
</dbReference>
<proteinExistence type="predicted"/>
<comment type="caution">
    <text evidence="10">The sequence shown here is derived from an EMBL/GenBank/DDBJ whole genome shotgun (WGS) entry which is preliminary data.</text>
</comment>
<keyword evidence="3" id="KW-0479">Metal-binding</keyword>
<keyword evidence="4" id="KW-0677">Repeat</keyword>
<keyword evidence="2" id="KW-0004">4Fe-4S</keyword>
<feature type="transmembrane region" description="Helical" evidence="8">
    <location>
        <begin position="629"/>
        <end position="655"/>
    </location>
</feature>
<sequence length="697" mass="75566">MTSQITEGSKLHSGSDKAGAGAGAGVGLFTPETGSSIKVTKANALPKRGEEQLGRSNHWEVRTEEQAYAYLPKTDSEIENRYGKRIDLVELTDNPVGRSMFINDNPAVGTNPDRNKQHGFFFTADNCIGCHACESACAEKNDTPAHLAFRSVGYVEGGSYPDYKRMNISMACNHCDDPVCLKGCPTRAYTKHAEYGAVLQDPETCFGCGYCTWVCPYNAPQLDPVKGTVSKCNMCVDRLEVGLKPACVSACVGNALDFGVIEDTPESREQCKTSIPGFPSPEITRPNIRFQQTKSMPEEMTRTDSMPVKYRKGKDGQYKPVIDQKVGKQQHWNLAKLNSRENPLVLFTLFAQAALGTFMVPFLAALAGVEIFELFMASDMMLVLVVTSLFMTSFGLFMSVTHLGKPFRFYRGFNNLRYSPMSREGLGLALFSAGLGLMAVCLLATNTWFSELLVSGFDIELSGLTLALPLVNLTLGAGVFAAIAGAAGLYYMNQCYQIKARPFWNHWQTVTSFVGNSMSLGAMVSGVMILSTLAVLSLPLLPALQLLGGVWLVGVALEAIGLIGHNRDLNASENEGGAAHYIQCTTFGKTYKLRNLMLTLNIFAGLTLLALGELGLLNTQGLASEPVGVNVWAFVAWSVIALINCISAVIGRALFYNLVIPTTMPGAFFWKNKGFEQHARDIGLADNPACGVAPLAH</sequence>
<evidence type="ECO:0000313" key="11">
    <source>
        <dbReference type="Proteomes" id="UP000005839"/>
    </source>
</evidence>
<keyword evidence="8" id="KW-0812">Transmembrane</keyword>
<dbReference type="EMBL" id="ABIC01000053">
    <property type="protein sequence ID" value="EDP99078.1"/>
    <property type="molecule type" value="Genomic_DNA"/>
</dbReference>
<feature type="domain" description="4Fe-4S ferredoxin-type" evidence="9">
    <location>
        <begin position="196"/>
        <end position="225"/>
    </location>
</feature>
<keyword evidence="8" id="KW-1133">Transmembrane helix</keyword>
<gene>
    <name evidence="10" type="ORF">KT99_10608</name>
</gene>
<dbReference type="PROSITE" id="PS51379">
    <property type="entry name" value="4FE4S_FER_2"/>
    <property type="match status" value="2"/>
</dbReference>
<dbReference type="PANTHER" id="PTHR43177:SF5">
    <property type="entry name" value="ANAEROBIC DIMETHYL SULFOXIDE REDUCTASE CHAIN B-RELATED"/>
    <property type="match status" value="1"/>
</dbReference>
<keyword evidence="7" id="KW-0411">Iron-sulfur</keyword>
<dbReference type="Pfam" id="PF13247">
    <property type="entry name" value="Fer4_11"/>
    <property type="match status" value="1"/>
</dbReference>
<feature type="transmembrane region" description="Helical" evidence="8">
    <location>
        <begin position="381"/>
        <end position="404"/>
    </location>
</feature>
<dbReference type="STRING" id="314608.KT99_10608"/>
<dbReference type="InterPro" id="IPR007059">
    <property type="entry name" value="DmsC"/>
</dbReference>
<evidence type="ECO:0000313" key="10">
    <source>
        <dbReference type="EMBL" id="EDP99078.1"/>
    </source>
</evidence>
<dbReference type="GO" id="GO:0046872">
    <property type="term" value="F:metal ion binding"/>
    <property type="evidence" value="ECO:0007669"/>
    <property type="project" value="UniProtKB-KW"/>
</dbReference>
<evidence type="ECO:0000256" key="5">
    <source>
        <dbReference type="ARBA" id="ARBA00022982"/>
    </source>
</evidence>
<keyword evidence="6" id="KW-0408">Iron</keyword>
<evidence type="ECO:0000256" key="4">
    <source>
        <dbReference type="ARBA" id="ARBA00022737"/>
    </source>
</evidence>
<feature type="transmembrane region" description="Helical" evidence="8">
    <location>
        <begin position="513"/>
        <end position="537"/>
    </location>
</feature>
<dbReference type="CDD" id="cd16371">
    <property type="entry name" value="DMSOR_beta_like"/>
    <property type="match status" value="1"/>
</dbReference>
<evidence type="ECO:0000256" key="3">
    <source>
        <dbReference type="ARBA" id="ARBA00022723"/>
    </source>
</evidence>
<feature type="domain" description="4Fe-4S ferredoxin-type" evidence="9">
    <location>
        <begin position="118"/>
        <end position="147"/>
    </location>
</feature>
<organism evidence="10 11">
    <name type="scientific">Shewanella benthica KT99</name>
    <dbReference type="NCBI Taxonomy" id="314608"/>
    <lineage>
        <taxon>Bacteria</taxon>
        <taxon>Pseudomonadati</taxon>
        <taxon>Pseudomonadota</taxon>
        <taxon>Gammaproteobacteria</taxon>
        <taxon>Alteromonadales</taxon>
        <taxon>Shewanellaceae</taxon>
        <taxon>Shewanella</taxon>
    </lineage>
</organism>
<dbReference type="InterPro" id="IPR017900">
    <property type="entry name" value="4Fe4S_Fe_S_CS"/>
</dbReference>
<feature type="transmembrane region" description="Helical" evidence="8">
    <location>
        <begin position="344"/>
        <end position="369"/>
    </location>
</feature>
<evidence type="ECO:0000256" key="2">
    <source>
        <dbReference type="ARBA" id="ARBA00022485"/>
    </source>
</evidence>
<evidence type="ECO:0000259" key="9">
    <source>
        <dbReference type="PROSITE" id="PS51379"/>
    </source>
</evidence>
<keyword evidence="8" id="KW-0472">Membrane</keyword>
<feature type="transmembrane region" description="Helical" evidence="8">
    <location>
        <begin position="596"/>
        <end position="617"/>
    </location>
</feature>
<dbReference type="RefSeq" id="WP_005502714.1">
    <property type="nucleotide sequence ID" value="NZ_ABIC01000053.1"/>
</dbReference>
<dbReference type="PROSITE" id="PS00198">
    <property type="entry name" value="4FE4S_FER_1"/>
    <property type="match status" value="1"/>
</dbReference>
<dbReference type="AlphaFoldDB" id="A9DIC3"/>
<keyword evidence="1" id="KW-0813">Transport</keyword>
<dbReference type="SUPFAM" id="SSF54862">
    <property type="entry name" value="4Fe-4S ferredoxins"/>
    <property type="match status" value="1"/>
</dbReference>
<dbReference type="GO" id="GO:0016020">
    <property type="term" value="C:membrane"/>
    <property type="evidence" value="ECO:0007669"/>
    <property type="project" value="InterPro"/>
</dbReference>
<feature type="transmembrane region" description="Helical" evidence="8">
    <location>
        <begin position="469"/>
        <end position="492"/>
    </location>
</feature>
<feature type="transmembrane region" description="Helical" evidence="8">
    <location>
        <begin position="543"/>
        <end position="563"/>
    </location>
</feature>
<dbReference type="Proteomes" id="UP000005839">
    <property type="component" value="Unassembled WGS sequence"/>
</dbReference>
<accession>A9DIC3</accession>
<dbReference type="GO" id="GO:0051539">
    <property type="term" value="F:4 iron, 4 sulfur cluster binding"/>
    <property type="evidence" value="ECO:0007669"/>
    <property type="project" value="UniProtKB-KW"/>
</dbReference>
<dbReference type="InterPro" id="IPR050954">
    <property type="entry name" value="ET_IronSulfur_Cluster-Binding"/>
</dbReference>
<protein>
    <recommendedName>
        <fullName evidence="9">4Fe-4S ferredoxin-type domain-containing protein</fullName>
    </recommendedName>
</protein>
<dbReference type="PANTHER" id="PTHR43177">
    <property type="entry name" value="PROTEIN NRFC"/>
    <property type="match status" value="1"/>
</dbReference>
<evidence type="ECO:0000256" key="1">
    <source>
        <dbReference type="ARBA" id="ARBA00022448"/>
    </source>
</evidence>
<evidence type="ECO:0000256" key="8">
    <source>
        <dbReference type="SAM" id="Phobius"/>
    </source>
</evidence>
<keyword evidence="5" id="KW-0249">Electron transport</keyword>
<name>A9DIC3_9GAMM</name>
<evidence type="ECO:0000256" key="7">
    <source>
        <dbReference type="ARBA" id="ARBA00023014"/>
    </source>
</evidence>
<reference evidence="10 11" key="1">
    <citation type="submission" date="2007-10" db="EMBL/GenBank/DDBJ databases">
        <authorList>
            <person name="Yayanos A."/>
            <person name="Ferriera S."/>
            <person name="Johnson J."/>
            <person name="Kravitz S."/>
            <person name="Halpern A."/>
            <person name="Remington K."/>
            <person name="Beeson K."/>
            <person name="Tran B."/>
            <person name="Rogers Y.-H."/>
            <person name="Friedman R."/>
            <person name="Venter J.C."/>
        </authorList>
    </citation>
    <scope>NUCLEOTIDE SEQUENCE [LARGE SCALE GENOMIC DNA]</scope>
    <source>
        <strain evidence="10 11">KT99</strain>
    </source>
</reference>
<dbReference type="Pfam" id="PF04976">
    <property type="entry name" value="DmsC"/>
    <property type="match status" value="1"/>
</dbReference>
<feature type="transmembrane region" description="Helical" evidence="8">
    <location>
        <begin position="425"/>
        <end position="449"/>
    </location>
</feature>
<dbReference type="InterPro" id="IPR017896">
    <property type="entry name" value="4Fe4S_Fe-S-bd"/>
</dbReference>
<evidence type="ECO:0000256" key="6">
    <source>
        <dbReference type="ARBA" id="ARBA00023004"/>
    </source>
</evidence>